<dbReference type="InterPro" id="IPR011009">
    <property type="entry name" value="Kinase-like_dom_sf"/>
</dbReference>
<dbReference type="PANTHER" id="PTHR21064">
    <property type="entry name" value="AMINOGLYCOSIDE PHOSPHOTRANSFERASE DOMAIN-CONTAINING PROTEIN-RELATED"/>
    <property type="match status" value="1"/>
</dbReference>
<accession>A0A7Y9LFF2</accession>
<evidence type="ECO:0000313" key="3">
    <source>
        <dbReference type="EMBL" id="NYE74788.1"/>
    </source>
</evidence>
<dbReference type="EMBL" id="JACCBU010000001">
    <property type="protein sequence ID" value="NYE74788.1"/>
    <property type="molecule type" value="Genomic_DNA"/>
</dbReference>
<sequence>METIFLAGRAGVREYSPVVISPPDDDALLELVHRHWPVGEVRLRPPPRGTHNLTRIVVADRPIAVLRLYQTLDHDRVLAEHRLLARLAAAGLPFRVPTPRPTRDGATVIESRWGAVSLIDWIEGQRPDLGRDDTARAAGRALGRLDAALAGVPAKDAPFDWLSTDVGRAGLDHAMITALAAAGLPGDQVDWLHDHSGSPLGTANLPVQIIHCDVGAYNLLAIDDPAIRITGVIDFEFAGRDLRVFDLTILLYQSGYLHDPDWRTRTTALVGGYAEAVRLDPAEIMIIPELIMARALGAVGWRAGLWRRGAVSVEDVAARIPDAVRTERWIGRHRAELIDILGRAMVAPPGSSP</sequence>
<dbReference type="Proteomes" id="UP000569914">
    <property type="component" value="Unassembled WGS sequence"/>
</dbReference>
<dbReference type="InterPro" id="IPR002575">
    <property type="entry name" value="Aminoglycoside_PTrfase"/>
</dbReference>
<dbReference type="AlphaFoldDB" id="A0A7Y9LFF2"/>
<organism evidence="3 4">
    <name type="scientific">Microlunatus parietis</name>
    <dbReference type="NCBI Taxonomy" id="682979"/>
    <lineage>
        <taxon>Bacteria</taxon>
        <taxon>Bacillati</taxon>
        <taxon>Actinomycetota</taxon>
        <taxon>Actinomycetes</taxon>
        <taxon>Propionibacteriales</taxon>
        <taxon>Propionibacteriaceae</taxon>
        <taxon>Microlunatus</taxon>
    </lineage>
</organism>
<proteinExistence type="inferred from homology"/>
<keyword evidence="3" id="KW-0808">Transferase</keyword>
<dbReference type="Gene3D" id="3.90.1200.10">
    <property type="match status" value="1"/>
</dbReference>
<feature type="domain" description="Aminoglycoside phosphotransferase" evidence="2">
    <location>
        <begin position="43"/>
        <end position="265"/>
    </location>
</feature>
<evidence type="ECO:0000313" key="4">
    <source>
        <dbReference type="Proteomes" id="UP000569914"/>
    </source>
</evidence>
<comment type="similarity">
    <text evidence="1">Belongs to the pseudomonas-type ThrB family.</text>
</comment>
<keyword evidence="3" id="KW-0418">Kinase</keyword>
<dbReference type="SUPFAM" id="SSF56112">
    <property type="entry name" value="Protein kinase-like (PK-like)"/>
    <property type="match status" value="1"/>
</dbReference>
<evidence type="ECO:0000256" key="1">
    <source>
        <dbReference type="ARBA" id="ARBA00038240"/>
    </source>
</evidence>
<keyword evidence="4" id="KW-1185">Reference proteome</keyword>
<protein>
    <submittedName>
        <fullName evidence="3">Ser/Thr protein kinase RdoA (MazF antagonist)</fullName>
    </submittedName>
</protein>
<comment type="caution">
    <text evidence="3">The sequence shown here is derived from an EMBL/GenBank/DDBJ whole genome shotgun (WGS) entry which is preliminary data.</text>
</comment>
<dbReference type="RefSeq" id="WP_179757343.1">
    <property type="nucleotide sequence ID" value="NZ_JACCBU010000001.1"/>
</dbReference>
<dbReference type="Pfam" id="PF01636">
    <property type="entry name" value="APH"/>
    <property type="match status" value="1"/>
</dbReference>
<gene>
    <name evidence="3" type="ORF">BKA15_006117</name>
</gene>
<dbReference type="PANTHER" id="PTHR21064:SF6">
    <property type="entry name" value="AMINOGLYCOSIDE PHOSPHOTRANSFERASE DOMAIN-CONTAINING PROTEIN"/>
    <property type="match status" value="1"/>
</dbReference>
<dbReference type="InterPro" id="IPR050249">
    <property type="entry name" value="Pseudomonas-type_ThrB"/>
</dbReference>
<evidence type="ECO:0000259" key="2">
    <source>
        <dbReference type="Pfam" id="PF01636"/>
    </source>
</evidence>
<dbReference type="GO" id="GO:0019202">
    <property type="term" value="F:amino acid kinase activity"/>
    <property type="evidence" value="ECO:0007669"/>
    <property type="project" value="TreeGrafter"/>
</dbReference>
<reference evidence="3 4" key="1">
    <citation type="submission" date="2020-07" db="EMBL/GenBank/DDBJ databases">
        <title>Sequencing the genomes of 1000 actinobacteria strains.</title>
        <authorList>
            <person name="Klenk H.-P."/>
        </authorList>
    </citation>
    <scope>NUCLEOTIDE SEQUENCE [LARGE SCALE GENOMIC DNA]</scope>
    <source>
        <strain evidence="3 4">DSM 22083</strain>
    </source>
</reference>
<name>A0A7Y9LFF2_9ACTN</name>
<dbReference type="Gene3D" id="3.30.200.20">
    <property type="entry name" value="Phosphorylase Kinase, domain 1"/>
    <property type="match status" value="1"/>
</dbReference>